<dbReference type="GO" id="GO:0046872">
    <property type="term" value="F:metal ion binding"/>
    <property type="evidence" value="ECO:0007669"/>
    <property type="project" value="UniProtKB-KW"/>
</dbReference>
<evidence type="ECO:0000256" key="1">
    <source>
        <dbReference type="ARBA" id="ARBA00022485"/>
    </source>
</evidence>
<keyword evidence="5" id="KW-0411">Iron-sulfur</keyword>
<evidence type="ECO:0000256" key="2">
    <source>
        <dbReference type="ARBA" id="ARBA00022723"/>
    </source>
</evidence>
<dbReference type="RefSeq" id="WP_240984279.1">
    <property type="nucleotide sequence ID" value="NZ_CDGJ01000132.1"/>
</dbReference>
<evidence type="ECO:0000256" key="5">
    <source>
        <dbReference type="ARBA" id="ARBA00023014"/>
    </source>
</evidence>
<evidence type="ECO:0000313" key="6">
    <source>
        <dbReference type="EMBL" id="CAA7600631.1"/>
    </source>
</evidence>
<evidence type="ECO:0000313" key="8">
    <source>
        <dbReference type="Proteomes" id="UP001071230"/>
    </source>
</evidence>
<dbReference type="Proteomes" id="UP000836597">
    <property type="component" value="Chromosome"/>
</dbReference>
<name>A0A8S0WX01_9FIRM</name>
<reference evidence="7" key="1">
    <citation type="submission" date="2014-11" db="EMBL/GenBank/DDBJ databases">
        <authorList>
            <person name="Hornung B.V."/>
        </authorList>
    </citation>
    <scope>NUCLEOTIDE SEQUENCE</scope>
    <source>
        <strain evidence="7">INE</strain>
    </source>
</reference>
<dbReference type="PANTHER" id="PTHR43498">
    <property type="entry name" value="FERREDOXIN:COB-COM HETERODISULFIDE REDUCTASE SUBUNIT A"/>
    <property type="match status" value="1"/>
</dbReference>
<dbReference type="Gene3D" id="3.50.50.60">
    <property type="entry name" value="FAD/NAD(P)-binding domain"/>
    <property type="match status" value="1"/>
</dbReference>
<protein>
    <submittedName>
        <fullName evidence="6">FAD dependent oxidoreductase</fullName>
        <ecNumber evidence="6">1.-.-.-</ecNumber>
    </submittedName>
    <submittedName>
        <fullName evidence="7">Invasion protein IbeA</fullName>
    </submittedName>
</protein>
<dbReference type="PANTHER" id="PTHR43498:SF1">
    <property type="entry name" value="COB--COM HETERODISULFIDE REDUCTASE IRON-SULFUR SUBUNIT A"/>
    <property type="match status" value="1"/>
</dbReference>
<keyword evidence="3 6" id="KW-0560">Oxidoreductase</keyword>
<keyword evidence="4" id="KW-0408">Iron</keyword>
<dbReference type="EC" id="1.-.-.-" evidence="6"/>
<evidence type="ECO:0000256" key="3">
    <source>
        <dbReference type="ARBA" id="ARBA00023002"/>
    </source>
</evidence>
<accession>A0A8S0WX01</accession>
<keyword evidence="2" id="KW-0479">Metal-binding</keyword>
<dbReference type="InterPro" id="IPR036188">
    <property type="entry name" value="FAD/NAD-bd_sf"/>
</dbReference>
<organism evidence="6">
    <name type="scientific">Acididesulfobacillus acetoxydans</name>
    <dbReference type="NCBI Taxonomy" id="1561005"/>
    <lineage>
        <taxon>Bacteria</taxon>
        <taxon>Bacillati</taxon>
        <taxon>Bacillota</taxon>
        <taxon>Clostridia</taxon>
        <taxon>Eubacteriales</taxon>
        <taxon>Peptococcaceae</taxon>
        <taxon>Acididesulfobacillus</taxon>
    </lineage>
</organism>
<dbReference type="GO" id="GO:0051539">
    <property type="term" value="F:4 iron, 4 sulfur cluster binding"/>
    <property type="evidence" value="ECO:0007669"/>
    <property type="project" value="UniProtKB-KW"/>
</dbReference>
<dbReference type="AlphaFoldDB" id="A0A8S0WX01"/>
<dbReference type="GO" id="GO:0016491">
    <property type="term" value="F:oxidoreductase activity"/>
    <property type="evidence" value="ECO:0007669"/>
    <property type="project" value="UniProtKB-KW"/>
</dbReference>
<keyword evidence="1" id="KW-0004">4Fe-4S</keyword>
<proteinExistence type="predicted"/>
<reference evidence="6" key="2">
    <citation type="submission" date="2020-01" db="EMBL/GenBank/DDBJ databases">
        <authorList>
            <person name="Hornung B."/>
        </authorList>
    </citation>
    <scope>NUCLEOTIDE SEQUENCE</scope>
    <source>
        <strain evidence="6">PacBioINE</strain>
    </source>
</reference>
<dbReference type="Pfam" id="PF12831">
    <property type="entry name" value="FAD_oxidored"/>
    <property type="match status" value="1"/>
</dbReference>
<gene>
    <name evidence="6" type="ORF">DEACI_1284</name>
    <name evidence="7" type="ORF">DEACI_3896</name>
</gene>
<sequence>MKFIKEPAKEVPVFAEVDVLVVGGGPAGLAAAVSSAREGVSTMLIERYGCFGGVISQVGVEGFAWYRHKETVEAGGLAFEFEDVARDLGASTPRSESDSEALDAEMFKYVADSVVRGAGIRPLLHCYAAGVIVENDIIQGVITESKSGRLAILARRVIDCTGDGDIAALAGVPFTKREKLAWVTPMFHCRGVDGKKFLQFIKQDLKPTFADWSGEWSVETGGKENKMFSPYLSKPFNDAIRDGILRKTDGIEYGGSYGTVSPEGDVTQLNVVFISGIDSTNVKHLTDAELKGREAVLNAIRVLKKYVPGFEKARLRNFGMTVGTRESRQIEGYYRITGEDVLNQARFEDSIGIFPEFVDGNGVLRLPTTGRYFQIPYRAILPQKVDNLLVAGRCISGDILAQSAFRSMSCCVLTGQGAGVAAAISLKESATTSIVDIKKVQKALEKQGVRLF</sequence>
<evidence type="ECO:0000313" key="7">
    <source>
        <dbReference type="EMBL" id="CEJ09412.1"/>
    </source>
</evidence>
<dbReference type="InterPro" id="IPR039650">
    <property type="entry name" value="HdrA-like"/>
</dbReference>
<keyword evidence="8" id="KW-1185">Reference proteome</keyword>
<evidence type="ECO:0000256" key="4">
    <source>
        <dbReference type="ARBA" id="ARBA00023004"/>
    </source>
</evidence>
<dbReference type="KEGG" id="aacx:DEACI_1284"/>
<dbReference type="EMBL" id="CDGJ01000132">
    <property type="protein sequence ID" value="CEJ09412.1"/>
    <property type="molecule type" value="Genomic_DNA"/>
</dbReference>
<dbReference type="SUPFAM" id="SSF51905">
    <property type="entry name" value="FAD/NAD(P)-binding domain"/>
    <property type="match status" value="1"/>
</dbReference>
<dbReference type="Proteomes" id="UP001071230">
    <property type="component" value="Unassembled WGS sequence"/>
</dbReference>
<dbReference type="EMBL" id="LR746496">
    <property type="protein sequence ID" value="CAA7600631.1"/>
    <property type="molecule type" value="Genomic_DNA"/>
</dbReference>